<comment type="caution">
    <text evidence="3">The sequence shown here is derived from an EMBL/GenBank/DDBJ whole genome shotgun (WGS) entry which is preliminary data.</text>
</comment>
<keyword evidence="4" id="KW-1185">Reference proteome</keyword>
<reference evidence="4" key="1">
    <citation type="journal article" date="2019" name="Int. J. Syst. Evol. Microbiol.">
        <title>The Global Catalogue of Microorganisms (GCM) 10K type strain sequencing project: providing services to taxonomists for standard genome sequencing and annotation.</title>
        <authorList>
            <consortium name="The Broad Institute Genomics Platform"/>
            <consortium name="The Broad Institute Genome Sequencing Center for Infectious Disease"/>
            <person name="Wu L."/>
            <person name="Ma J."/>
        </authorList>
    </citation>
    <scope>NUCLEOTIDE SEQUENCE [LARGE SCALE GENOMIC DNA]</scope>
    <source>
        <strain evidence="4">JCM 9458</strain>
    </source>
</reference>
<evidence type="ECO:0000256" key="1">
    <source>
        <dbReference type="ARBA" id="ARBA00023239"/>
    </source>
</evidence>
<name>A0ABP6T9Q4_9ACTN</name>
<organism evidence="3 4">
    <name type="scientific">Cryptosporangium minutisporangium</name>
    <dbReference type="NCBI Taxonomy" id="113569"/>
    <lineage>
        <taxon>Bacteria</taxon>
        <taxon>Bacillati</taxon>
        <taxon>Actinomycetota</taxon>
        <taxon>Actinomycetes</taxon>
        <taxon>Cryptosporangiales</taxon>
        <taxon>Cryptosporangiaceae</taxon>
        <taxon>Cryptosporangium</taxon>
    </lineage>
</organism>
<evidence type="ECO:0000313" key="3">
    <source>
        <dbReference type="EMBL" id="GAA3396043.1"/>
    </source>
</evidence>
<sequence length="259" mass="27220">MSAVDFHARLPPAAGARDDLLRVMDDLGIGRAAVSAGGLVDLDRLSELVGAGAGRSAHRGGRSAVRPVADNDFVLRNTHRSGGRLLPFFFADPATDVAAYAAEAPSYRGLEISPAVHGVRLDDPGVRALVATAEAARHPVYVVCLGRPGTRAADLVTLARAFPAVDFVFGHCGFTGLDVRGLATIAPQPNIVAETSGCFTAVARLALHRLGPDRVLFGTEYPLQHPRVELAKLAALDLAPAVLRKVTSENALRLLGEET</sequence>
<dbReference type="RefSeq" id="WP_345732691.1">
    <property type="nucleotide sequence ID" value="NZ_BAAAYN010000052.1"/>
</dbReference>
<accession>A0ABP6T9Q4</accession>
<dbReference type="Pfam" id="PF04909">
    <property type="entry name" value="Amidohydro_2"/>
    <property type="match status" value="1"/>
</dbReference>
<dbReference type="InterPro" id="IPR032465">
    <property type="entry name" value="ACMSD"/>
</dbReference>
<evidence type="ECO:0000313" key="4">
    <source>
        <dbReference type="Proteomes" id="UP001501676"/>
    </source>
</evidence>
<gene>
    <name evidence="3" type="ORF">GCM10020369_71300</name>
</gene>
<feature type="domain" description="Amidohydrolase-related" evidence="2">
    <location>
        <begin position="66"/>
        <end position="256"/>
    </location>
</feature>
<protein>
    <recommendedName>
        <fullName evidence="2">Amidohydrolase-related domain-containing protein</fullName>
    </recommendedName>
</protein>
<dbReference type="PANTHER" id="PTHR21240">
    <property type="entry name" value="2-AMINO-3-CARBOXYLMUCONATE-6-SEMIALDEHYDE DECARBOXYLASE"/>
    <property type="match status" value="1"/>
</dbReference>
<evidence type="ECO:0000259" key="2">
    <source>
        <dbReference type="Pfam" id="PF04909"/>
    </source>
</evidence>
<dbReference type="Proteomes" id="UP001501676">
    <property type="component" value="Unassembled WGS sequence"/>
</dbReference>
<dbReference type="EMBL" id="BAAAYN010000052">
    <property type="protein sequence ID" value="GAA3396043.1"/>
    <property type="molecule type" value="Genomic_DNA"/>
</dbReference>
<dbReference type="SUPFAM" id="SSF51556">
    <property type="entry name" value="Metallo-dependent hydrolases"/>
    <property type="match status" value="1"/>
</dbReference>
<keyword evidence="1" id="KW-0456">Lyase</keyword>
<dbReference type="Gene3D" id="3.20.20.140">
    <property type="entry name" value="Metal-dependent hydrolases"/>
    <property type="match status" value="1"/>
</dbReference>
<dbReference type="InterPro" id="IPR032466">
    <property type="entry name" value="Metal_Hydrolase"/>
</dbReference>
<proteinExistence type="predicted"/>
<dbReference type="InterPro" id="IPR006680">
    <property type="entry name" value="Amidohydro-rel"/>
</dbReference>